<evidence type="ECO:0000259" key="2">
    <source>
        <dbReference type="SMART" id="SM01162"/>
    </source>
</evidence>
<feature type="region of interest" description="Disordered" evidence="1">
    <location>
        <begin position="237"/>
        <end position="263"/>
    </location>
</feature>
<dbReference type="PANTHER" id="PTHR47872:SF1">
    <property type="entry name" value="NUCLEAR RNA EXPORT FACTOR SDE5-RELATED"/>
    <property type="match status" value="1"/>
</dbReference>
<reference evidence="3" key="1">
    <citation type="journal article" date="2017" name="Nature">
        <title>The genome of Chenopodium quinoa.</title>
        <authorList>
            <person name="Jarvis D.E."/>
            <person name="Ho Y.S."/>
            <person name="Lightfoot D.J."/>
            <person name="Schmoeckel S.M."/>
            <person name="Li B."/>
            <person name="Borm T.J.A."/>
            <person name="Ohyanagi H."/>
            <person name="Mineta K."/>
            <person name="Michell C.T."/>
            <person name="Saber N."/>
            <person name="Kharbatia N.M."/>
            <person name="Rupper R.R."/>
            <person name="Sharp A.R."/>
            <person name="Dally N."/>
            <person name="Boughton B.A."/>
            <person name="Woo Y.H."/>
            <person name="Gao G."/>
            <person name="Schijlen E.G.W.M."/>
            <person name="Guo X."/>
            <person name="Momin A.A."/>
            <person name="Negrao S."/>
            <person name="Al-Babili S."/>
            <person name="Gehring C."/>
            <person name="Roessner U."/>
            <person name="Jung C."/>
            <person name="Murphy K."/>
            <person name="Arold S.T."/>
            <person name="Gojobori T."/>
            <person name="van der Linden C.G."/>
            <person name="van Loo E.N."/>
            <person name="Jellen E.N."/>
            <person name="Maughan P.J."/>
            <person name="Tester M."/>
        </authorList>
    </citation>
    <scope>NUCLEOTIDE SEQUENCE [LARGE SCALE GENOMIC DNA]</scope>
    <source>
        <strain evidence="3">cv. PI 614886</strain>
    </source>
</reference>
<accession>A0A803MHB9</accession>
<dbReference type="EnsemblPlants" id="AUR62029371-RA">
    <property type="protein sequence ID" value="AUR62029371-RA:cds"/>
    <property type="gene ID" value="AUR62029371"/>
</dbReference>
<dbReference type="InterPro" id="IPR036063">
    <property type="entry name" value="Smr_dom_sf"/>
</dbReference>
<dbReference type="OMA" id="NCENNDR"/>
<evidence type="ECO:0000313" key="3">
    <source>
        <dbReference type="EnsemblPlants" id="AUR62029371-RA:cds"/>
    </source>
</evidence>
<dbReference type="GO" id="GO:0036464">
    <property type="term" value="C:cytoplasmic ribonucleoprotein granule"/>
    <property type="evidence" value="ECO:0007669"/>
    <property type="project" value="EnsemblPlants"/>
</dbReference>
<reference evidence="3" key="2">
    <citation type="submission" date="2021-03" db="UniProtKB">
        <authorList>
            <consortium name="EnsemblPlants"/>
        </authorList>
    </citation>
    <scope>IDENTIFICATION</scope>
</reference>
<dbReference type="SMART" id="SM01162">
    <property type="entry name" value="DUF1771"/>
    <property type="match status" value="1"/>
</dbReference>
<proteinExistence type="predicted"/>
<name>A0A803MHB9_CHEQI</name>
<keyword evidence="4" id="KW-1185">Reference proteome</keyword>
<evidence type="ECO:0000313" key="4">
    <source>
        <dbReference type="Proteomes" id="UP000596660"/>
    </source>
</evidence>
<dbReference type="Proteomes" id="UP000596660">
    <property type="component" value="Unplaced"/>
</dbReference>
<dbReference type="PANTHER" id="PTHR47872">
    <property type="entry name" value="NUCLEAR RNA EXPORT FACTOR SDE5-RELATED"/>
    <property type="match status" value="1"/>
</dbReference>
<sequence>MEAASSCNSSSRDCNRDMELLLEAFGSTFSLETLASAYSQANSNVDLVGVILYELQGTTAATHKSKDGINATSLSSLDLCAEGTSKYLCIDEGNGKGAANNYVTGNSGGECLKSIMATNESTKFQSSEVHSNESIRIQSSEVHSNESFSASCNNAGKDDSLHADIEDFLFKMLGDGFQLDTQMIHQVLGLCGYDLEKSMETLVDLSASTLEKSDDVVSGCAEKEMYVYLKNGPNSNKLQSGSSLSNDGLVKENNKESRRKNNANYDLQKEILGSLFSAPERVEKLPRKTSVRSSRTYGRTAVEPVIETSIEQTFVALKPLADYNEVIDKYDEDSFPALRQAVKEYWTIMKEYCKAATAAYSKGDREKADKLMKEVLSLSRCLCQFYNRKARDADEKSAKKVLESRPEDEVLLDISTLELKEAIKLLKRHLSNLSGIPTIRYLKVSVGDDGEENKKKRLKRLVLKLLENESIPCTEADNGKTIVIQIDEINPKTLSFAKK</sequence>
<evidence type="ECO:0000256" key="1">
    <source>
        <dbReference type="SAM" id="MobiDB-lite"/>
    </source>
</evidence>
<protein>
    <recommendedName>
        <fullName evidence="2">DUF1771 domain-containing protein</fullName>
    </recommendedName>
</protein>
<dbReference type="Gramene" id="AUR62029371-RA">
    <property type="protein sequence ID" value="AUR62029371-RA:cds"/>
    <property type="gene ID" value="AUR62029371"/>
</dbReference>
<feature type="domain" description="DUF1771" evidence="2">
    <location>
        <begin position="329"/>
        <end position="407"/>
    </location>
</feature>
<feature type="compositionally biased region" description="Polar residues" evidence="1">
    <location>
        <begin position="237"/>
        <end position="246"/>
    </location>
</feature>
<organism evidence="3 4">
    <name type="scientific">Chenopodium quinoa</name>
    <name type="common">Quinoa</name>
    <dbReference type="NCBI Taxonomy" id="63459"/>
    <lineage>
        <taxon>Eukaryota</taxon>
        <taxon>Viridiplantae</taxon>
        <taxon>Streptophyta</taxon>
        <taxon>Embryophyta</taxon>
        <taxon>Tracheophyta</taxon>
        <taxon>Spermatophyta</taxon>
        <taxon>Magnoliopsida</taxon>
        <taxon>eudicotyledons</taxon>
        <taxon>Gunneridae</taxon>
        <taxon>Pentapetalae</taxon>
        <taxon>Caryophyllales</taxon>
        <taxon>Chenopodiaceae</taxon>
        <taxon>Chenopodioideae</taxon>
        <taxon>Atripliceae</taxon>
        <taxon>Chenopodium</taxon>
    </lineage>
</organism>
<dbReference type="AlphaFoldDB" id="A0A803MHB9"/>
<dbReference type="InterPro" id="IPR013899">
    <property type="entry name" value="DUF1771"/>
</dbReference>
<dbReference type="Gene3D" id="3.30.1370.110">
    <property type="match status" value="1"/>
</dbReference>